<name>A0ABV3XDE1_9ACTN</name>
<sequence length="97" mass="10160">MLSQLPDGGDATVPDTMDDVDIDDFAAGFLASSWGRPWTRSGLPLLLESVLGNGLGNGVGDPLVWAPHHVVRLLDTDGAQLDVDTRTSTARPSCSAT</sequence>
<dbReference type="EMBL" id="JBFNXQ010000023">
    <property type="protein sequence ID" value="MEX5718584.1"/>
    <property type="molecule type" value="Genomic_DNA"/>
</dbReference>
<dbReference type="RefSeq" id="WP_369205586.1">
    <property type="nucleotide sequence ID" value="NZ_JBFNXQ010000023.1"/>
</dbReference>
<gene>
    <name evidence="1" type="ORF">ABQ292_09435</name>
</gene>
<comment type="caution">
    <text evidence="1">The sequence shown here is derived from an EMBL/GenBank/DDBJ whole genome shotgun (WGS) entry which is preliminary data.</text>
</comment>
<organism evidence="1 2">
    <name type="scientific">Geodermatophilus maliterrae</name>
    <dbReference type="NCBI Taxonomy" id="3162531"/>
    <lineage>
        <taxon>Bacteria</taxon>
        <taxon>Bacillati</taxon>
        <taxon>Actinomycetota</taxon>
        <taxon>Actinomycetes</taxon>
        <taxon>Geodermatophilales</taxon>
        <taxon>Geodermatophilaceae</taxon>
        <taxon>Geodermatophilus</taxon>
    </lineage>
</organism>
<accession>A0ABV3XDE1</accession>
<protein>
    <submittedName>
        <fullName evidence="1">Uncharacterized protein</fullName>
    </submittedName>
</protein>
<proteinExistence type="predicted"/>
<reference evidence="1 2" key="1">
    <citation type="submission" date="2024-06" db="EMBL/GenBank/DDBJ databases">
        <title>Draft genome sequence of Geodermatophilus badlandi, a novel member of the Geodermatophilaceae isolated from badland sedimentary rocks in the Red desert, Wyoming, USA.</title>
        <authorList>
            <person name="Ben Tekaya S."/>
            <person name="Nouioui I."/>
            <person name="Flores G.M."/>
            <person name="Shaal M.N."/>
            <person name="Bredoire F."/>
            <person name="Basile F."/>
            <person name="Van Diepen L."/>
            <person name="Ward N.L."/>
        </authorList>
    </citation>
    <scope>NUCLEOTIDE SEQUENCE [LARGE SCALE GENOMIC DNA]</scope>
    <source>
        <strain evidence="1 2">WL48A</strain>
    </source>
</reference>
<keyword evidence="2" id="KW-1185">Reference proteome</keyword>
<evidence type="ECO:0000313" key="2">
    <source>
        <dbReference type="Proteomes" id="UP001560045"/>
    </source>
</evidence>
<evidence type="ECO:0000313" key="1">
    <source>
        <dbReference type="EMBL" id="MEX5718584.1"/>
    </source>
</evidence>
<dbReference type="Proteomes" id="UP001560045">
    <property type="component" value="Unassembled WGS sequence"/>
</dbReference>